<name>A0A6C2UVM5_9BACT</name>
<proteinExistence type="predicted"/>
<dbReference type="Proteomes" id="UP000346198">
    <property type="component" value="Unassembled WGS sequence"/>
</dbReference>
<sequence>MTIRCLLLCLFIVLTVLPVAWAGEANLAERPAPTSVSDAHGAFQKSLHYAVYSEVLFPGLREYLEEHAPAISGMNASIEPRFYYFKRDNPNGSKSEAFTGGGRVHVDSGWLYDSISHRGKLLPLG</sequence>
<accession>A0A6C2UVM5</accession>
<organism evidence="2 3">
    <name type="scientific">Pontiella sulfatireligans</name>
    <dbReference type="NCBI Taxonomy" id="2750658"/>
    <lineage>
        <taxon>Bacteria</taxon>
        <taxon>Pseudomonadati</taxon>
        <taxon>Kiritimatiellota</taxon>
        <taxon>Kiritimatiellia</taxon>
        <taxon>Kiritimatiellales</taxon>
        <taxon>Pontiellaceae</taxon>
        <taxon>Pontiella</taxon>
    </lineage>
</organism>
<feature type="chain" id="PRO_5025664377" evidence="1">
    <location>
        <begin position="23"/>
        <end position="125"/>
    </location>
</feature>
<dbReference type="AlphaFoldDB" id="A0A6C2UVM5"/>
<feature type="signal peptide" evidence="1">
    <location>
        <begin position="1"/>
        <end position="22"/>
    </location>
</feature>
<evidence type="ECO:0000313" key="2">
    <source>
        <dbReference type="EMBL" id="VGO23451.1"/>
    </source>
</evidence>
<reference evidence="2 3" key="1">
    <citation type="submission" date="2019-04" db="EMBL/GenBank/DDBJ databases">
        <authorList>
            <person name="Van Vliet M D."/>
        </authorList>
    </citation>
    <scope>NUCLEOTIDE SEQUENCE [LARGE SCALE GENOMIC DNA]</scope>
    <source>
        <strain evidence="2 3">F21</strain>
    </source>
</reference>
<protein>
    <submittedName>
        <fullName evidence="2">Uncharacterized protein</fullName>
    </submittedName>
</protein>
<dbReference type="EMBL" id="CAAHFH010000004">
    <property type="protein sequence ID" value="VGO23451.1"/>
    <property type="molecule type" value="Genomic_DNA"/>
</dbReference>
<evidence type="ECO:0000313" key="3">
    <source>
        <dbReference type="Proteomes" id="UP000346198"/>
    </source>
</evidence>
<keyword evidence="1" id="KW-0732">Signal</keyword>
<evidence type="ECO:0000256" key="1">
    <source>
        <dbReference type="SAM" id="SignalP"/>
    </source>
</evidence>
<keyword evidence="3" id="KW-1185">Reference proteome</keyword>
<gene>
    <name evidence="2" type="ORF">SCARR_05558</name>
</gene>